<feature type="compositionally biased region" description="Basic and acidic residues" evidence="1">
    <location>
        <begin position="193"/>
        <end position="202"/>
    </location>
</feature>
<dbReference type="EMBL" id="KN837591">
    <property type="protein sequence ID" value="KIJ23777.1"/>
    <property type="molecule type" value="Genomic_DNA"/>
</dbReference>
<accession>A0A0C9U3R6</accession>
<organism evidence="2 3">
    <name type="scientific">Sphaerobolus stellatus (strain SS14)</name>
    <dbReference type="NCBI Taxonomy" id="990650"/>
    <lineage>
        <taxon>Eukaryota</taxon>
        <taxon>Fungi</taxon>
        <taxon>Dikarya</taxon>
        <taxon>Basidiomycota</taxon>
        <taxon>Agaricomycotina</taxon>
        <taxon>Agaricomycetes</taxon>
        <taxon>Phallomycetidae</taxon>
        <taxon>Geastrales</taxon>
        <taxon>Sphaerobolaceae</taxon>
        <taxon>Sphaerobolus</taxon>
    </lineage>
</organism>
<reference evidence="2 3" key="1">
    <citation type="submission" date="2014-06" db="EMBL/GenBank/DDBJ databases">
        <title>Evolutionary Origins and Diversification of the Mycorrhizal Mutualists.</title>
        <authorList>
            <consortium name="DOE Joint Genome Institute"/>
            <consortium name="Mycorrhizal Genomics Consortium"/>
            <person name="Kohler A."/>
            <person name="Kuo A."/>
            <person name="Nagy L.G."/>
            <person name="Floudas D."/>
            <person name="Copeland A."/>
            <person name="Barry K.W."/>
            <person name="Cichocki N."/>
            <person name="Veneault-Fourrey C."/>
            <person name="LaButti K."/>
            <person name="Lindquist E.A."/>
            <person name="Lipzen A."/>
            <person name="Lundell T."/>
            <person name="Morin E."/>
            <person name="Murat C."/>
            <person name="Riley R."/>
            <person name="Ohm R."/>
            <person name="Sun H."/>
            <person name="Tunlid A."/>
            <person name="Henrissat B."/>
            <person name="Grigoriev I.V."/>
            <person name="Hibbett D.S."/>
            <person name="Martin F."/>
        </authorList>
    </citation>
    <scope>NUCLEOTIDE SEQUENCE [LARGE SCALE GENOMIC DNA]</scope>
    <source>
        <strain evidence="2 3">SS14</strain>
    </source>
</reference>
<sequence>MTSDWQLKSLNDYAHHLASIKHLNPKNDCLDQLWQHNASDREIYHEAYEKIGYDMVLDKGEEDGSIQDILEPVSDNIEGNAEELTVEEHNTVFVGGKEKKEKKNTKEKDQSQEESNRAEDEFVQIDSSLSSPGGSPAAPGSPGGGPEHSPTHSASGHSGSNDGAGRNKVPSSGQDFESEPLDPLSFDNENDAGENRDGMILF</sequence>
<proteinExistence type="predicted"/>
<evidence type="ECO:0000313" key="3">
    <source>
        <dbReference type="Proteomes" id="UP000054279"/>
    </source>
</evidence>
<dbReference type="AlphaFoldDB" id="A0A0C9U3R6"/>
<keyword evidence="3" id="KW-1185">Reference proteome</keyword>
<gene>
    <name evidence="2" type="ORF">M422DRAFT_275583</name>
</gene>
<feature type="compositionally biased region" description="Low complexity" evidence="1">
    <location>
        <begin position="127"/>
        <end position="140"/>
    </location>
</feature>
<feature type="compositionally biased region" description="Polar residues" evidence="1">
    <location>
        <begin position="151"/>
        <end position="161"/>
    </location>
</feature>
<dbReference type="Proteomes" id="UP000054279">
    <property type="component" value="Unassembled WGS sequence"/>
</dbReference>
<name>A0A0C9U3R6_SPHS4</name>
<feature type="compositionally biased region" description="Basic and acidic residues" evidence="1">
    <location>
        <begin position="86"/>
        <end position="120"/>
    </location>
</feature>
<protein>
    <submittedName>
        <fullName evidence="2">Uncharacterized protein</fullName>
    </submittedName>
</protein>
<evidence type="ECO:0000313" key="2">
    <source>
        <dbReference type="EMBL" id="KIJ23777.1"/>
    </source>
</evidence>
<evidence type="ECO:0000256" key="1">
    <source>
        <dbReference type="SAM" id="MobiDB-lite"/>
    </source>
</evidence>
<dbReference type="HOGENOM" id="CLU_1355424_0_0_1"/>
<feature type="region of interest" description="Disordered" evidence="1">
    <location>
        <begin position="86"/>
        <end position="202"/>
    </location>
</feature>